<name>A0A9D1QYW2_9BACT</name>
<proteinExistence type="predicted"/>
<evidence type="ECO:0000313" key="2">
    <source>
        <dbReference type="Proteomes" id="UP000824264"/>
    </source>
</evidence>
<protein>
    <submittedName>
        <fullName evidence="1">DUF177 domain-containing protein</fullName>
    </submittedName>
</protein>
<accession>A0A9D1QYW2</accession>
<dbReference type="InterPro" id="IPR003772">
    <property type="entry name" value="YceD"/>
</dbReference>
<dbReference type="PANTHER" id="PTHR34374">
    <property type="entry name" value="LARGE RIBOSOMAL RNA SUBUNIT ACCUMULATION PROTEIN YCED HOMOLOG 1, CHLOROPLASTIC"/>
    <property type="match status" value="1"/>
</dbReference>
<reference evidence="1" key="1">
    <citation type="journal article" date="2021" name="PeerJ">
        <title>Extensive microbial diversity within the chicken gut microbiome revealed by metagenomics and culture.</title>
        <authorList>
            <person name="Gilroy R."/>
            <person name="Ravi A."/>
            <person name="Getino M."/>
            <person name="Pursley I."/>
            <person name="Horton D.L."/>
            <person name="Alikhan N.F."/>
            <person name="Baker D."/>
            <person name="Gharbi K."/>
            <person name="Hall N."/>
            <person name="Watson M."/>
            <person name="Adriaenssens E.M."/>
            <person name="Foster-Nyarko E."/>
            <person name="Jarju S."/>
            <person name="Secka A."/>
            <person name="Antonio M."/>
            <person name="Oren A."/>
            <person name="Chaudhuri R.R."/>
            <person name="La Ragione R."/>
            <person name="Hildebrand F."/>
            <person name="Pallen M.J."/>
        </authorList>
    </citation>
    <scope>NUCLEOTIDE SEQUENCE</scope>
    <source>
        <strain evidence="1">ChiSxjej5B17-1746</strain>
    </source>
</reference>
<sequence length="187" mass="19912">MAALRIALNTIAPEGKTFVVDDPAVWSVPMAECGMDCRIVRPLVGTVTLLPQEDGCLVRGTLQGEVAVPCNRCAEDALIVIDSSFDSFEPFPGAEGEPDGDGKDKPFDSEADELIVSLVDGAPEINLAGLLWEEFVLALPVRPLCKPDCKGLCPDCGKNLNEGSCSCVRDEGDPRLAALRGLKVKKN</sequence>
<dbReference type="EMBL" id="DXGI01000034">
    <property type="protein sequence ID" value="HIW77720.1"/>
    <property type="molecule type" value="Genomic_DNA"/>
</dbReference>
<dbReference type="Proteomes" id="UP000824264">
    <property type="component" value="Unassembled WGS sequence"/>
</dbReference>
<dbReference type="PANTHER" id="PTHR34374:SF1">
    <property type="entry name" value="LARGE RIBOSOMAL RNA SUBUNIT ACCUMULATION PROTEIN YCED HOMOLOG 1, CHLOROPLASTIC"/>
    <property type="match status" value="1"/>
</dbReference>
<reference evidence="1" key="2">
    <citation type="submission" date="2021-04" db="EMBL/GenBank/DDBJ databases">
        <authorList>
            <person name="Gilroy R."/>
        </authorList>
    </citation>
    <scope>NUCLEOTIDE SEQUENCE</scope>
    <source>
        <strain evidence="1">ChiSxjej5B17-1746</strain>
    </source>
</reference>
<dbReference type="Pfam" id="PF02620">
    <property type="entry name" value="YceD"/>
    <property type="match status" value="1"/>
</dbReference>
<dbReference type="AlphaFoldDB" id="A0A9D1QYW2"/>
<organism evidence="1 2">
    <name type="scientific">Candidatus Bilophila faecipullorum</name>
    <dbReference type="NCBI Taxonomy" id="2838482"/>
    <lineage>
        <taxon>Bacteria</taxon>
        <taxon>Pseudomonadati</taxon>
        <taxon>Thermodesulfobacteriota</taxon>
        <taxon>Desulfovibrionia</taxon>
        <taxon>Desulfovibrionales</taxon>
        <taxon>Desulfovibrionaceae</taxon>
        <taxon>Bilophila</taxon>
    </lineage>
</organism>
<evidence type="ECO:0000313" key="1">
    <source>
        <dbReference type="EMBL" id="HIW77720.1"/>
    </source>
</evidence>
<comment type="caution">
    <text evidence="1">The sequence shown here is derived from an EMBL/GenBank/DDBJ whole genome shotgun (WGS) entry which is preliminary data.</text>
</comment>
<gene>
    <name evidence="1" type="ORF">H9874_01050</name>
</gene>